<reference evidence="2" key="1">
    <citation type="journal article" date="2021" name="Proc. Natl. Acad. Sci. U.S.A.">
        <title>A Catalog of Tens of Thousands of Viruses from Human Metagenomes Reveals Hidden Associations with Chronic Diseases.</title>
        <authorList>
            <person name="Tisza M.J."/>
            <person name="Buck C.B."/>
        </authorList>
    </citation>
    <scope>NUCLEOTIDE SEQUENCE</scope>
    <source>
        <strain evidence="2">CtIZM3</strain>
    </source>
</reference>
<evidence type="ECO:0000313" key="2">
    <source>
        <dbReference type="EMBL" id="DAF59422.1"/>
    </source>
</evidence>
<accession>A0A8S5T857</accession>
<evidence type="ECO:0000256" key="1">
    <source>
        <dbReference type="SAM" id="MobiDB-lite"/>
    </source>
</evidence>
<feature type="compositionally biased region" description="Polar residues" evidence="1">
    <location>
        <begin position="49"/>
        <end position="58"/>
    </location>
</feature>
<organism evidence="2">
    <name type="scientific">Caudovirales sp. ctIZM3</name>
    <dbReference type="NCBI Taxonomy" id="2827633"/>
    <lineage>
        <taxon>Viruses</taxon>
        <taxon>Duplodnaviria</taxon>
        <taxon>Heunggongvirae</taxon>
        <taxon>Uroviricota</taxon>
        <taxon>Caudoviricetes</taxon>
    </lineage>
</organism>
<name>A0A8S5T857_9CAUD</name>
<feature type="region of interest" description="Disordered" evidence="1">
    <location>
        <begin position="1"/>
        <end position="58"/>
    </location>
</feature>
<feature type="compositionally biased region" description="Polar residues" evidence="1">
    <location>
        <begin position="21"/>
        <end position="33"/>
    </location>
</feature>
<protein>
    <submittedName>
        <fullName evidence="2">Virion assembly protein</fullName>
    </submittedName>
</protein>
<dbReference type="EMBL" id="BK032770">
    <property type="protein sequence ID" value="DAF59422.1"/>
    <property type="molecule type" value="Genomic_DNA"/>
</dbReference>
<proteinExistence type="predicted"/>
<feature type="compositionally biased region" description="Low complexity" evidence="1">
    <location>
        <begin position="10"/>
        <end position="20"/>
    </location>
</feature>
<feature type="compositionally biased region" description="Basic residues" evidence="1">
    <location>
        <begin position="35"/>
        <end position="46"/>
    </location>
</feature>
<sequence>MCGKKPKIEAAPAAAPVAAPTETNTQNLETEGTTRQKKAAGKKKLIVGKSTSGTGVNI</sequence>